<organism evidence="2 3">
    <name type="scientific">Streptomyces zaomyceticus</name>
    <dbReference type="NCBI Taxonomy" id="68286"/>
    <lineage>
        <taxon>Bacteria</taxon>
        <taxon>Bacillati</taxon>
        <taxon>Actinomycetota</taxon>
        <taxon>Actinomycetes</taxon>
        <taxon>Kitasatosporales</taxon>
        <taxon>Streptomycetaceae</taxon>
        <taxon>Streptomyces</taxon>
    </lineage>
</organism>
<feature type="region of interest" description="Disordered" evidence="1">
    <location>
        <begin position="48"/>
        <end position="84"/>
    </location>
</feature>
<gene>
    <name evidence="2" type="ORF">OG814_11815</name>
</gene>
<dbReference type="EMBL" id="CP108188">
    <property type="protein sequence ID" value="WTR69910.1"/>
    <property type="molecule type" value="Genomic_DNA"/>
</dbReference>
<accession>A0ABZ1LAP3</accession>
<keyword evidence="3" id="KW-1185">Reference proteome</keyword>
<dbReference type="Proteomes" id="UP001622594">
    <property type="component" value="Chromosome"/>
</dbReference>
<feature type="compositionally biased region" description="Acidic residues" evidence="1">
    <location>
        <begin position="48"/>
        <end position="57"/>
    </location>
</feature>
<feature type="compositionally biased region" description="Pro residues" evidence="1">
    <location>
        <begin position="58"/>
        <end position="69"/>
    </location>
</feature>
<evidence type="ECO:0000313" key="2">
    <source>
        <dbReference type="EMBL" id="WTR69910.1"/>
    </source>
</evidence>
<protein>
    <submittedName>
        <fullName evidence="2">Uncharacterized protein</fullName>
    </submittedName>
</protein>
<proteinExistence type="predicted"/>
<name>A0ABZ1LAP3_9ACTN</name>
<reference evidence="2 3" key="1">
    <citation type="submission" date="2022-10" db="EMBL/GenBank/DDBJ databases">
        <title>The complete genomes of actinobacterial strains from the NBC collection.</title>
        <authorList>
            <person name="Joergensen T.S."/>
            <person name="Alvarez Arevalo M."/>
            <person name="Sterndorff E.B."/>
            <person name="Faurdal D."/>
            <person name="Vuksanovic O."/>
            <person name="Mourched A.-S."/>
            <person name="Charusanti P."/>
            <person name="Shaw S."/>
            <person name="Blin K."/>
            <person name="Weber T."/>
        </authorList>
    </citation>
    <scope>NUCLEOTIDE SEQUENCE [LARGE SCALE GENOMIC DNA]</scope>
    <source>
        <strain evidence="2 3">NBC_00123</strain>
    </source>
</reference>
<dbReference type="RefSeq" id="WP_406334351.1">
    <property type="nucleotide sequence ID" value="NZ_CP108188.1"/>
</dbReference>
<feature type="compositionally biased region" description="Low complexity" evidence="1">
    <location>
        <begin position="70"/>
        <end position="84"/>
    </location>
</feature>
<evidence type="ECO:0000313" key="3">
    <source>
        <dbReference type="Proteomes" id="UP001622594"/>
    </source>
</evidence>
<evidence type="ECO:0000256" key="1">
    <source>
        <dbReference type="SAM" id="MobiDB-lite"/>
    </source>
</evidence>
<sequence length="84" mass="8776">MSIRVRITAPRDDYNDTIGSVRFVDGVAETDDPAVVGYCQGAGYDVEALDEDQDDEPAPPAEPDAPAPPTAAGRSGSRAKAAKE</sequence>